<evidence type="ECO:0000256" key="11">
    <source>
        <dbReference type="PROSITE-ProRule" id="PRU01360"/>
    </source>
</evidence>
<keyword evidence="5 11" id="KW-0812">Transmembrane</keyword>
<dbReference type="AlphaFoldDB" id="A0A2N5Y0G8"/>
<evidence type="ECO:0000256" key="12">
    <source>
        <dbReference type="RuleBase" id="RU003357"/>
    </source>
</evidence>
<evidence type="ECO:0000256" key="8">
    <source>
        <dbReference type="ARBA" id="ARBA00023077"/>
    </source>
</evidence>
<dbReference type="InterPro" id="IPR000531">
    <property type="entry name" value="Beta-barrel_TonB"/>
</dbReference>
<keyword evidence="17" id="KW-1185">Reference proteome</keyword>
<organism evidence="16 17">
    <name type="scientific">Kineobactrum sediminis</name>
    <dbReference type="NCBI Taxonomy" id="1905677"/>
    <lineage>
        <taxon>Bacteria</taxon>
        <taxon>Pseudomonadati</taxon>
        <taxon>Pseudomonadota</taxon>
        <taxon>Gammaproteobacteria</taxon>
        <taxon>Cellvibrionales</taxon>
        <taxon>Halieaceae</taxon>
        <taxon>Kineobactrum</taxon>
    </lineage>
</organism>
<keyword evidence="13" id="KW-0732">Signal</keyword>
<protein>
    <submittedName>
        <fullName evidence="16">TonB-dependent receptor</fullName>
    </submittedName>
</protein>
<proteinExistence type="inferred from homology"/>
<evidence type="ECO:0000256" key="9">
    <source>
        <dbReference type="ARBA" id="ARBA00023136"/>
    </source>
</evidence>
<keyword evidence="2 11" id="KW-0813">Transport</keyword>
<dbReference type="InterPro" id="IPR036942">
    <property type="entry name" value="Beta-barrel_TonB_sf"/>
</dbReference>
<evidence type="ECO:0000256" key="2">
    <source>
        <dbReference type="ARBA" id="ARBA00022448"/>
    </source>
</evidence>
<dbReference type="PANTHER" id="PTHR32552:SF81">
    <property type="entry name" value="TONB-DEPENDENT OUTER MEMBRANE RECEPTOR"/>
    <property type="match status" value="1"/>
</dbReference>
<dbReference type="PROSITE" id="PS52016">
    <property type="entry name" value="TONB_DEPENDENT_REC_3"/>
    <property type="match status" value="1"/>
</dbReference>
<accession>A0A2N5Y0G8</accession>
<dbReference type="Proteomes" id="UP000234845">
    <property type="component" value="Unassembled WGS sequence"/>
</dbReference>
<comment type="subcellular location">
    <subcellularLocation>
        <location evidence="1 11">Cell outer membrane</location>
        <topology evidence="1 11">Multi-pass membrane protein</topology>
    </subcellularLocation>
</comment>
<keyword evidence="10 11" id="KW-0998">Cell outer membrane</keyword>
<evidence type="ECO:0000259" key="14">
    <source>
        <dbReference type="Pfam" id="PF00593"/>
    </source>
</evidence>
<dbReference type="EMBL" id="PKLZ01000009">
    <property type="protein sequence ID" value="PLW81894.1"/>
    <property type="molecule type" value="Genomic_DNA"/>
</dbReference>
<dbReference type="SUPFAM" id="SSF56935">
    <property type="entry name" value="Porins"/>
    <property type="match status" value="1"/>
</dbReference>
<reference evidence="17" key="1">
    <citation type="submission" date="2017-11" db="EMBL/GenBank/DDBJ databases">
        <title>The draft genome sequence of Chromatocurvus sp. F02.</title>
        <authorList>
            <person name="Du Z.-J."/>
            <person name="Chang Y.-Q."/>
        </authorList>
    </citation>
    <scope>NUCLEOTIDE SEQUENCE [LARGE SCALE GENOMIC DNA]</scope>
    <source>
        <strain evidence="17">F02</strain>
    </source>
</reference>
<evidence type="ECO:0000256" key="3">
    <source>
        <dbReference type="ARBA" id="ARBA00022452"/>
    </source>
</evidence>
<dbReference type="Gene3D" id="2.40.170.20">
    <property type="entry name" value="TonB-dependent receptor, beta-barrel domain"/>
    <property type="match status" value="2"/>
</dbReference>
<feature type="signal peptide" evidence="13">
    <location>
        <begin position="1"/>
        <end position="35"/>
    </location>
</feature>
<feature type="domain" description="TonB-dependent receptor-like beta-barrel" evidence="14">
    <location>
        <begin position="377"/>
        <end position="805"/>
    </location>
</feature>
<evidence type="ECO:0000256" key="13">
    <source>
        <dbReference type="SAM" id="SignalP"/>
    </source>
</evidence>
<comment type="similarity">
    <text evidence="11 12">Belongs to the TonB-dependent receptor family.</text>
</comment>
<keyword evidence="9 11" id="KW-0472">Membrane</keyword>
<comment type="caution">
    <text evidence="16">The sequence shown here is derived from an EMBL/GenBank/DDBJ whole genome shotgun (WGS) entry which is preliminary data.</text>
</comment>
<feature type="chain" id="PRO_5014814565" evidence="13">
    <location>
        <begin position="36"/>
        <end position="841"/>
    </location>
</feature>
<evidence type="ECO:0000313" key="17">
    <source>
        <dbReference type="Proteomes" id="UP000234845"/>
    </source>
</evidence>
<dbReference type="Pfam" id="PF07715">
    <property type="entry name" value="Plug"/>
    <property type="match status" value="1"/>
</dbReference>
<dbReference type="InterPro" id="IPR039426">
    <property type="entry name" value="TonB-dep_rcpt-like"/>
</dbReference>
<dbReference type="Pfam" id="PF00593">
    <property type="entry name" value="TonB_dep_Rec_b-barrel"/>
    <property type="match status" value="1"/>
</dbReference>
<keyword evidence="7" id="KW-0406">Ion transport</keyword>
<evidence type="ECO:0000259" key="15">
    <source>
        <dbReference type="Pfam" id="PF07715"/>
    </source>
</evidence>
<feature type="domain" description="TonB-dependent receptor plug" evidence="15">
    <location>
        <begin position="53"/>
        <end position="162"/>
    </location>
</feature>
<evidence type="ECO:0000256" key="10">
    <source>
        <dbReference type="ARBA" id="ARBA00023237"/>
    </source>
</evidence>
<evidence type="ECO:0000256" key="5">
    <source>
        <dbReference type="ARBA" id="ARBA00022692"/>
    </source>
</evidence>
<evidence type="ECO:0000313" key="16">
    <source>
        <dbReference type="EMBL" id="PLW81894.1"/>
    </source>
</evidence>
<evidence type="ECO:0000256" key="6">
    <source>
        <dbReference type="ARBA" id="ARBA00023004"/>
    </source>
</evidence>
<evidence type="ECO:0000256" key="7">
    <source>
        <dbReference type="ARBA" id="ARBA00023065"/>
    </source>
</evidence>
<evidence type="ECO:0000256" key="4">
    <source>
        <dbReference type="ARBA" id="ARBA00022496"/>
    </source>
</evidence>
<dbReference type="GO" id="GO:0006826">
    <property type="term" value="P:iron ion transport"/>
    <property type="evidence" value="ECO:0007669"/>
    <property type="project" value="UniProtKB-KW"/>
</dbReference>
<name>A0A2N5Y0G8_9GAMM</name>
<dbReference type="GO" id="GO:0009279">
    <property type="term" value="C:cell outer membrane"/>
    <property type="evidence" value="ECO:0007669"/>
    <property type="project" value="UniProtKB-SubCell"/>
</dbReference>
<gene>
    <name evidence="16" type="ORF">CWI75_12355</name>
</gene>
<keyword evidence="4" id="KW-0410">Iron transport</keyword>
<dbReference type="PANTHER" id="PTHR32552">
    <property type="entry name" value="FERRICHROME IRON RECEPTOR-RELATED"/>
    <property type="match status" value="1"/>
</dbReference>
<keyword evidence="6" id="KW-0408">Iron</keyword>
<dbReference type="InterPro" id="IPR012910">
    <property type="entry name" value="Plug_dom"/>
</dbReference>
<sequence>MRGPMLKFPRFRPRPLALALSPLIMSLGMAAQAQAVALEEVIVTAQKRAEGSQDTPLSITALSEKVLEQRGINSTSSMIGEVLGVGGFEAPGSRGATSLSIRGFGGGSGANLSTDPAVGIYMDGVYIGKMNGSGMDVAELERIEVLRGPQGTLYGRNSTAGAINFISKQPTGEFGFRAKGTLGNYDERGLRLNTDLPAVGEVGEGLGRLSASLGYQTRERDPFYDNTSGGEGFDSIDRQAWRLALKWELTDSLTADYAYDGSRLDETSAMQQVVGFTPVTLDGSSRIETLAQLRSFMPLLVYPGSDPRISERLIPSMDQTLAVYNEIEAQGPGRADSGAAENTPIADNEVSGHALTFTWDAGDMGAFGDVTFKSITAYREMDTYVFGDLDNIDSSLDANGVGAMNDLILLQLGSAYFGSGGQPSPTVDFFWNGVDTIGAYHSKQDTRSEYEQFSQEFNIIGATDRLDYVLGLYYFDDEAIYDRQAVFLAPLGGTGTQQYDYTTESLAVFGQATWVPPVLEERLSVTAGLRYTEEDKAISYDYLNRPFGAPSAGIPAQADLQENFYNLSGSFTAAYQVTDGMNAFLRYATGYRSGGFNGEVFANPFEEETMEQWELGIKSDWWDNRLRVNGSLYTFVYEDLQTSQIKTDSGTATSVIANAGEADRWGGELEILVAPIEDLVLGLNYAYVTGDFEKFPELCGTNVPQTCLSTVESAKRGSSPGNQLTASADYVFARTSFGDIRGYVQANWQEEWYESALWTGSYNGEPYIYDHLVMDERTLVNARLSLENVKAGDGTVTVSLWGKNLTDNDYPTFGINFGALGIITEQYGAPRTYGLDISYEY</sequence>
<evidence type="ECO:0000256" key="1">
    <source>
        <dbReference type="ARBA" id="ARBA00004571"/>
    </source>
</evidence>
<keyword evidence="3 11" id="KW-1134">Transmembrane beta strand</keyword>
<keyword evidence="16" id="KW-0675">Receptor</keyword>
<keyword evidence="8 12" id="KW-0798">TonB box</keyword>